<reference evidence="2 3" key="1">
    <citation type="journal article" date="2018" name="Front. Plant Sci.">
        <title>Red Clover (Trifolium pratense) and Zigzag Clover (T. medium) - A Picture of Genomic Similarities and Differences.</title>
        <authorList>
            <person name="Dluhosova J."/>
            <person name="Istvanek J."/>
            <person name="Nedelnik J."/>
            <person name="Repkova J."/>
        </authorList>
    </citation>
    <scope>NUCLEOTIDE SEQUENCE [LARGE SCALE GENOMIC DNA]</scope>
    <source>
        <strain evidence="3">cv. 10/8</strain>
        <tissue evidence="2">Leaf</tissue>
    </source>
</reference>
<gene>
    <name evidence="2" type="ORF">A2U01_0008733</name>
</gene>
<evidence type="ECO:0000313" key="3">
    <source>
        <dbReference type="Proteomes" id="UP000265520"/>
    </source>
</evidence>
<proteinExistence type="predicted"/>
<dbReference type="EMBL" id="LXQA010013044">
    <property type="protein sequence ID" value="MCH87852.1"/>
    <property type="molecule type" value="Genomic_DNA"/>
</dbReference>
<evidence type="ECO:0000256" key="1">
    <source>
        <dbReference type="SAM" id="SignalP"/>
    </source>
</evidence>
<comment type="caution">
    <text evidence="2">The sequence shown here is derived from an EMBL/GenBank/DDBJ whole genome shotgun (WGS) entry which is preliminary data.</text>
</comment>
<feature type="signal peptide" evidence="1">
    <location>
        <begin position="1"/>
        <end position="19"/>
    </location>
</feature>
<feature type="chain" id="PRO_5017378743" description="Gag-pol polyprotein" evidence="1">
    <location>
        <begin position="20"/>
        <end position="102"/>
    </location>
</feature>
<evidence type="ECO:0000313" key="2">
    <source>
        <dbReference type="EMBL" id="MCH87852.1"/>
    </source>
</evidence>
<dbReference type="AlphaFoldDB" id="A0A392MK23"/>
<accession>A0A392MK23</accession>
<name>A0A392MK23_9FABA</name>
<feature type="non-terminal residue" evidence="2">
    <location>
        <position position="1"/>
    </location>
</feature>
<protein>
    <recommendedName>
        <fullName evidence="4">Gag-pol polyprotein</fullName>
    </recommendedName>
</protein>
<evidence type="ECO:0008006" key="4">
    <source>
        <dbReference type="Google" id="ProtNLM"/>
    </source>
</evidence>
<dbReference type="Gene3D" id="4.10.60.10">
    <property type="entry name" value="Zinc finger, CCHC-type"/>
    <property type="match status" value="1"/>
</dbReference>
<keyword evidence="3" id="KW-1185">Reference proteome</keyword>
<keyword evidence="1" id="KW-0732">Signal</keyword>
<sequence length="102" mass="11381">IKELSILLHLFLLLRFTKKNLPYGRVGLGINECAFCKEKCHWKTQCPKKLRANKKNFKSPSSNVAAVDAPSTIGSGSDHVYSSETTQISDIAEQLQKLFATQ</sequence>
<dbReference type="Proteomes" id="UP000265520">
    <property type="component" value="Unassembled WGS sequence"/>
</dbReference>
<organism evidence="2 3">
    <name type="scientific">Trifolium medium</name>
    <dbReference type="NCBI Taxonomy" id="97028"/>
    <lineage>
        <taxon>Eukaryota</taxon>
        <taxon>Viridiplantae</taxon>
        <taxon>Streptophyta</taxon>
        <taxon>Embryophyta</taxon>
        <taxon>Tracheophyta</taxon>
        <taxon>Spermatophyta</taxon>
        <taxon>Magnoliopsida</taxon>
        <taxon>eudicotyledons</taxon>
        <taxon>Gunneridae</taxon>
        <taxon>Pentapetalae</taxon>
        <taxon>rosids</taxon>
        <taxon>fabids</taxon>
        <taxon>Fabales</taxon>
        <taxon>Fabaceae</taxon>
        <taxon>Papilionoideae</taxon>
        <taxon>50 kb inversion clade</taxon>
        <taxon>NPAAA clade</taxon>
        <taxon>Hologalegina</taxon>
        <taxon>IRL clade</taxon>
        <taxon>Trifolieae</taxon>
        <taxon>Trifolium</taxon>
    </lineage>
</organism>